<evidence type="ECO:0000313" key="2">
    <source>
        <dbReference type="EMBL" id="KOF74923.1"/>
    </source>
</evidence>
<organism evidence="2">
    <name type="scientific">Octopus bimaculoides</name>
    <name type="common">California two-spotted octopus</name>
    <dbReference type="NCBI Taxonomy" id="37653"/>
    <lineage>
        <taxon>Eukaryota</taxon>
        <taxon>Metazoa</taxon>
        <taxon>Spiralia</taxon>
        <taxon>Lophotrochozoa</taxon>
        <taxon>Mollusca</taxon>
        <taxon>Cephalopoda</taxon>
        <taxon>Coleoidea</taxon>
        <taxon>Octopodiformes</taxon>
        <taxon>Octopoda</taxon>
        <taxon>Incirrata</taxon>
        <taxon>Octopodidae</taxon>
        <taxon>Octopus</taxon>
    </lineage>
</organism>
<sequence length="159" mass="17456">MASDHSAALKLKLPQFWPKQAKYSNVAAALDGDSATRMLDIVNQTPAIHKCTTLKDRLVETFRLSDQEELGDSKPSELMDSKPSELMDPKPSELMDSKRSELMDSKPSELMDSKPSDLMDSKPSELMLALVPPTHYQNGLSSGTLAAVPRKAVVSRISI</sequence>
<dbReference type="AlphaFoldDB" id="A0A0L8GDA4"/>
<name>A0A0L8GDA4_OCTBM</name>
<feature type="region of interest" description="Disordered" evidence="1">
    <location>
        <begin position="64"/>
        <end position="120"/>
    </location>
</feature>
<accession>A0A0L8GDA4</accession>
<protein>
    <submittedName>
        <fullName evidence="2">Uncharacterized protein</fullName>
    </submittedName>
</protein>
<proteinExistence type="predicted"/>
<gene>
    <name evidence="2" type="ORF">OCBIM_22035488mg</name>
</gene>
<evidence type="ECO:0000256" key="1">
    <source>
        <dbReference type="SAM" id="MobiDB-lite"/>
    </source>
</evidence>
<dbReference type="EMBL" id="KQ422403">
    <property type="protein sequence ID" value="KOF74923.1"/>
    <property type="molecule type" value="Genomic_DNA"/>
</dbReference>
<reference evidence="2" key="1">
    <citation type="submission" date="2015-07" db="EMBL/GenBank/DDBJ databases">
        <title>MeaNS - Measles Nucleotide Surveillance Program.</title>
        <authorList>
            <person name="Tran T."/>
            <person name="Druce J."/>
        </authorList>
    </citation>
    <scope>NUCLEOTIDE SEQUENCE</scope>
    <source>
        <strain evidence="2">UCB-OBI-ISO-001</strain>
        <tissue evidence="2">Gonad</tissue>
    </source>
</reference>